<dbReference type="RefSeq" id="XP_003644389.1">
    <property type="nucleotide sequence ID" value="XM_003644341.1"/>
</dbReference>
<evidence type="ECO:0000256" key="5">
    <source>
        <dbReference type="ARBA" id="ARBA00012267"/>
    </source>
</evidence>
<evidence type="ECO:0000256" key="12">
    <source>
        <dbReference type="ARBA" id="ARBA00031778"/>
    </source>
</evidence>
<keyword evidence="9" id="KW-0560">Oxidoreductase</keyword>
<evidence type="ECO:0000256" key="16">
    <source>
        <dbReference type="ARBA" id="ARBA00071191"/>
    </source>
</evidence>
<evidence type="ECO:0000256" key="15">
    <source>
        <dbReference type="ARBA" id="ARBA00049334"/>
    </source>
</evidence>
<dbReference type="Gene3D" id="3.30.2020.30">
    <property type="match status" value="1"/>
</dbReference>
<evidence type="ECO:0000259" key="18">
    <source>
        <dbReference type="Pfam" id="PF06155"/>
    </source>
</evidence>
<dbReference type="GO" id="GO:0005739">
    <property type="term" value="C:mitochondrion"/>
    <property type="evidence" value="ECO:0007669"/>
    <property type="project" value="TreeGrafter"/>
</dbReference>
<dbReference type="OrthoDB" id="408743at2759"/>
<dbReference type="PANTHER" id="PTHR10696:SF51">
    <property type="entry name" value="TRIMETHYLLYSINE DIOXYGENASE, MITOCHONDRIAL"/>
    <property type="match status" value="1"/>
</dbReference>
<dbReference type="EMBL" id="CP002497">
    <property type="protein sequence ID" value="AET37572.1"/>
    <property type="molecule type" value="Genomic_DNA"/>
</dbReference>
<dbReference type="OMA" id="EKVCIQP"/>
<protein>
    <recommendedName>
        <fullName evidence="16">Trimethyllysine dioxygenase</fullName>
        <ecNumber evidence="5">1.14.11.8</ecNumber>
    </recommendedName>
    <alternativeName>
        <fullName evidence="12">Epsilon-trimethyllysine 2-oxoglutarate dioxygenase</fullName>
    </alternativeName>
    <alternativeName>
        <fullName evidence="11">TML hydroxylase</fullName>
    </alternativeName>
    <alternativeName>
        <fullName evidence="13">TML-alpha-ketoglutarate dioxygenase</fullName>
    </alternativeName>
</protein>
<dbReference type="Gene3D" id="3.60.130.10">
    <property type="entry name" value="Clavaminate synthase-like"/>
    <property type="match status" value="1"/>
</dbReference>
<dbReference type="InterPro" id="IPR042098">
    <property type="entry name" value="TauD-like_sf"/>
</dbReference>
<comment type="cofactor">
    <cofactor evidence="2">
        <name>L-ascorbate</name>
        <dbReference type="ChEBI" id="CHEBI:38290"/>
    </cofactor>
</comment>
<keyword evidence="10" id="KW-0408">Iron</keyword>
<dbReference type="GeneID" id="11469691"/>
<evidence type="ECO:0000256" key="7">
    <source>
        <dbReference type="ARBA" id="ARBA00022873"/>
    </source>
</evidence>
<evidence type="ECO:0000256" key="14">
    <source>
        <dbReference type="ARBA" id="ARBA00046008"/>
    </source>
</evidence>
<name>G8JNA8_ERECY</name>
<keyword evidence="20" id="KW-1185">Reference proteome</keyword>
<dbReference type="KEGG" id="erc:Ecym_1338"/>
<dbReference type="InterPro" id="IPR003819">
    <property type="entry name" value="TauD/TfdA-like"/>
</dbReference>
<reference evidence="20" key="1">
    <citation type="journal article" date="2012" name="G3 (Bethesda)">
        <title>Pichia sorbitophila, an interspecies yeast hybrid reveals early steps of genome resolution following polyploidization.</title>
        <authorList>
            <person name="Leh Louis V."/>
            <person name="Despons L."/>
            <person name="Friedrich A."/>
            <person name="Martin T."/>
            <person name="Durrens P."/>
            <person name="Casaregola S."/>
            <person name="Neuveglise C."/>
            <person name="Fairhead C."/>
            <person name="Marck C."/>
            <person name="Cruz J.A."/>
            <person name="Straub M.L."/>
            <person name="Kugler V."/>
            <person name="Sacerdot C."/>
            <person name="Uzunov Z."/>
            <person name="Thierry A."/>
            <person name="Weiss S."/>
            <person name="Bleykasten C."/>
            <person name="De Montigny J."/>
            <person name="Jacques N."/>
            <person name="Jung P."/>
            <person name="Lemaire M."/>
            <person name="Mallet S."/>
            <person name="Morel G."/>
            <person name="Richard G.F."/>
            <person name="Sarkar A."/>
            <person name="Savel G."/>
            <person name="Schacherer J."/>
            <person name="Seret M.L."/>
            <person name="Talla E."/>
            <person name="Samson G."/>
            <person name="Jubin C."/>
            <person name="Poulain J."/>
            <person name="Vacherie B."/>
            <person name="Barbe V."/>
            <person name="Pelletier E."/>
            <person name="Sherman D.J."/>
            <person name="Westhof E."/>
            <person name="Weissenbach J."/>
            <person name="Baret P.V."/>
            <person name="Wincker P."/>
            <person name="Gaillardin C."/>
            <person name="Dujon B."/>
            <person name="Souciet J.L."/>
        </authorList>
    </citation>
    <scope>NUCLEOTIDE SEQUENCE [LARGE SCALE GENOMIC DNA]</scope>
    <source>
        <strain evidence="20">CBS 270.75 / DBVPG 7215 / KCTC 17166 / NRRL Y-17582</strain>
    </source>
</reference>
<dbReference type="STRING" id="931890.G8JNA8"/>
<dbReference type="InterPro" id="IPR050411">
    <property type="entry name" value="AlphaKG_dependent_hydroxylases"/>
</dbReference>
<evidence type="ECO:0000256" key="2">
    <source>
        <dbReference type="ARBA" id="ARBA00001961"/>
    </source>
</evidence>
<evidence type="ECO:0000256" key="10">
    <source>
        <dbReference type="ARBA" id="ARBA00023004"/>
    </source>
</evidence>
<dbReference type="eggNOG" id="KOG3889">
    <property type="taxonomic scope" value="Eukaryota"/>
</dbReference>
<dbReference type="GO" id="GO:0005506">
    <property type="term" value="F:iron ion binding"/>
    <property type="evidence" value="ECO:0007669"/>
    <property type="project" value="InterPro"/>
</dbReference>
<sequence length="415" mass="47822">MKLQILETSRETSIFERSVTLQLNTGESSSFHWVYLRDNCTCTECFHVQTVQRTINTFAVLPWKVNAQTLETSTVADPKFEISDDNNTLNVRWPDGHVSEFQESWLIKHSYNPPVMGKPLVLCFPPKIHWNSAQFSDWLEGGEHFNTFYGDLERALPKVLLEVYQYGFSFIRGIPPTMEGTRKVSEAISIIQPSHYCADVWEVTSNLYKNDSAYTNVGIDLHSDGNYWKEPPGLQLFHLLAHTDGEGGETRLVDSANILDQLQALAARDESWQVTYQVLTEYKVPFHQSGEKENVFYQDGYPTLNLNSKNELEQCRWNTSDRISQAPKSSKFTVPQIYEAFFRFNSLINDPKNFVKFALTPGVALVIDNVRVLHARTSFTGYRRLSGTYLTRDDYMARLRSSLFKREELLNDLYE</sequence>
<comment type="function">
    <text evidence="14">Converts trimethyllysine (TML) into hydroxytrimethyllysine (HTML).</text>
</comment>
<evidence type="ECO:0000313" key="20">
    <source>
        <dbReference type="Proteomes" id="UP000006790"/>
    </source>
</evidence>
<evidence type="ECO:0000256" key="13">
    <source>
        <dbReference type="ARBA" id="ARBA00032283"/>
    </source>
</evidence>
<comment type="catalytic activity">
    <reaction evidence="15">
        <text>N(6),N(6),N(6)-trimethyl-L-lysine + 2-oxoglutarate + O2 = (3S)-3-hydroxy-N(6),N(6),N(6)-trimethyl-L-lysine + succinate + CO2</text>
        <dbReference type="Rhea" id="RHEA:14181"/>
        <dbReference type="ChEBI" id="CHEBI:15379"/>
        <dbReference type="ChEBI" id="CHEBI:16526"/>
        <dbReference type="ChEBI" id="CHEBI:16810"/>
        <dbReference type="ChEBI" id="CHEBI:30031"/>
        <dbReference type="ChEBI" id="CHEBI:58100"/>
        <dbReference type="ChEBI" id="CHEBI:141499"/>
        <dbReference type="EC" id="1.14.11.8"/>
    </reaction>
</comment>
<gene>
    <name evidence="19" type="ordered locus">Ecym_1338</name>
</gene>
<dbReference type="Proteomes" id="UP000006790">
    <property type="component" value="Chromosome 1"/>
</dbReference>
<evidence type="ECO:0000256" key="1">
    <source>
        <dbReference type="ARBA" id="ARBA00001954"/>
    </source>
</evidence>
<proteinExistence type="inferred from homology"/>
<dbReference type="UniPathway" id="UPA00118"/>
<evidence type="ECO:0000259" key="17">
    <source>
        <dbReference type="Pfam" id="PF02668"/>
    </source>
</evidence>
<feature type="domain" description="TauD/TfdA-like" evidence="17">
    <location>
        <begin position="152"/>
        <end position="388"/>
    </location>
</feature>
<dbReference type="InterPro" id="IPR012776">
    <property type="entry name" value="Trimethyllysine_dOase"/>
</dbReference>
<dbReference type="GO" id="GO:0045329">
    <property type="term" value="P:carnitine biosynthetic process"/>
    <property type="evidence" value="ECO:0007669"/>
    <property type="project" value="UniProtKB-UniPathway"/>
</dbReference>
<evidence type="ECO:0000256" key="11">
    <source>
        <dbReference type="ARBA" id="ARBA00030363"/>
    </source>
</evidence>
<evidence type="ECO:0000256" key="4">
    <source>
        <dbReference type="ARBA" id="ARBA00008654"/>
    </source>
</evidence>
<dbReference type="EC" id="1.14.11.8" evidence="5"/>
<dbReference type="InterPro" id="IPR010376">
    <property type="entry name" value="GBBH-like_N"/>
</dbReference>
<dbReference type="Pfam" id="PF06155">
    <property type="entry name" value="GBBH-like_N"/>
    <property type="match status" value="1"/>
</dbReference>
<comment type="cofactor">
    <cofactor evidence="1">
        <name>Fe(2+)</name>
        <dbReference type="ChEBI" id="CHEBI:29033"/>
    </cofactor>
</comment>
<dbReference type="SUPFAM" id="SSF51197">
    <property type="entry name" value="Clavaminate synthase-like"/>
    <property type="match status" value="1"/>
</dbReference>
<evidence type="ECO:0000256" key="8">
    <source>
        <dbReference type="ARBA" id="ARBA00022964"/>
    </source>
</evidence>
<dbReference type="GO" id="GO:0050353">
    <property type="term" value="F:trimethyllysine dioxygenase activity"/>
    <property type="evidence" value="ECO:0007669"/>
    <property type="project" value="UniProtKB-EC"/>
</dbReference>
<evidence type="ECO:0000313" key="19">
    <source>
        <dbReference type="EMBL" id="AET37572.1"/>
    </source>
</evidence>
<comment type="pathway">
    <text evidence="3">Amine and polyamine biosynthesis; carnitine biosynthesis.</text>
</comment>
<comment type="similarity">
    <text evidence="4">Belongs to the gamma-BBH/TMLD family.</text>
</comment>
<dbReference type="InterPro" id="IPR038492">
    <property type="entry name" value="GBBH-like_N_sf"/>
</dbReference>
<dbReference type="HOGENOM" id="CLU_021859_2_2_1"/>
<dbReference type="AlphaFoldDB" id="G8JNA8"/>
<keyword evidence="8" id="KW-0223">Dioxygenase</keyword>
<evidence type="ECO:0000256" key="9">
    <source>
        <dbReference type="ARBA" id="ARBA00023002"/>
    </source>
</evidence>
<keyword evidence="6" id="KW-0479">Metal-binding</keyword>
<dbReference type="Pfam" id="PF02668">
    <property type="entry name" value="TauD"/>
    <property type="match status" value="1"/>
</dbReference>
<dbReference type="PANTHER" id="PTHR10696">
    <property type="entry name" value="GAMMA-BUTYROBETAINE HYDROXYLASE-RELATED"/>
    <property type="match status" value="1"/>
</dbReference>
<evidence type="ECO:0000256" key="3">
    <source>
        <dbReference type="ARBA" id="ARBA00005022"/>
    </source>
</evidence>
<dbReference type="FunFam" id="3.30.2020.30:FF:000002">
    <property type="entry name" value="Putative gamma-butyrobetaine dioxygenase"/>
    <property type="match status" value="1"/>
</dbReference>
<dbReference type="NCBIfam" id="TIGR02410">
    <property type="entry name" value="carnitine_TMLD"/>
    <property type="match status" value="1"/>
</dbReference>
<evidence type="ECO:0000256" key="6">
    <source>
        <dbReference type="ARBA" id="ARBA00022723"/>
    </source>
</evidence>
<accession>G8JNA8</accession>
<organism evidence="19 20">
    <name type="scientific">Eremothecium cymbalariae (strain CBS 270.75 / DBVPG 7215 / KCTC 17166 / NRRL Y-17582)</name>
    <name type="common">Yeast</name>
    <dbReference type="NCBI Taxonomy" id="931890"/>
    <lineage>
        <taxon>Eukaryota</taxon>
        <taxon>Fungi</taxon>
        <taxon>Dikarya</taxon>
        <taxon>Ascomycota</taxon>
        <taxon>Saccharomycotina</taxon>
        <taxon>Saccharomycetes</taxon>
        <taxon>Saccharomycetales</taxon>
        <taxon>Saccharomycetaceae</taxon>
        <taxon>Eremothecium</taxon>
    </lineage>
</organism>
<keyword evidence="7" id="KW-0124">Carnitine biosynthesis</keyword>
<dbReference type="InParanoid" id="G8JNA8"/>
<feature type="domain" description="Gamma-butyrobetaine hydroxylase-like N-terminal" evidence="18">
    <location>
        <begin position="16"/>
        <end position="70"/>
    </location>
</feature>